<dbReference type="OrthoDB" id="10266018at2759"/>
<evidence type="ECO:0000256" key="1">
    <source>
        <dbReference type="RuleBase" id="RU000383"/>
    </source>
</evidence>
<proteinExistence type="inferred from homology"/>
<dbReference type="SMART" id="SM00385">
    <property type="entry name" value="CYCLIN"/>
    <property type="match status" value="1"/>
</dbReference>
<dbReference type="Pfam" id="PF00134">
    <property type="entry name" value="Cyclin_N"/>
    <property type="match status" value="1"/>
</dbReference>
<dbReference type="CDD" id="cd20513">
    <property type="entry name" value="CYCLIN_CCNC_rpt1"/>
    <property type="match status" value="1"/>
</dbReference>
<keyword evidence="1" id="KW-0195">Cyclin</keyword>
<dbReference type="InterPro" id="IPR006671">
    <property type="entry name" value="Cyclin_N"/>
</dbReference>
<dbReference type="Gene3D" id="1.10.472.10">
    <property type="entry name" value="Cyclin-like"/>
    <property type="match status" value="4"/>
</dbReference>
<evidence type="ECO:0000313" key="3">
    <source>
        <dbReference type="EMBL" id="GHP10349.1"/>
    </source>
</evidence>
<dbReference type="GO" id="GO:0016538">
    <property type="term" value="F:cyclin-dependent protein serine/threonine kinase regulator activity"/>
    <property type="evidence" value="ECO:0007669"/>
    <property type="project" value="InterPro"/>
</dbReference>
<gene>
    <name evidence="3" type="ORF">PPROV_000908000</name>
</gene>
<comment type="caution">
    <text evidence="3">The sequence shown here is derived from an EMBL/GenBank/DDBJ whole genome shotgun (WGS) entry which is preliminary data.</text>
</comment>
<dbReference type="InterPro" id="IPR043198">
    <property type="entry name" value="Cyclin/Ssn8"/>
</dbReference>
<dbReference type="AlphaFoldDB" id="A0A830HZU6"/>
<dbReference type="GO" id="GO:0006357">
    <property type="term" value="P:regulation of transcription by RNA polymerase II"/>
    <property type="evidence" value="ECO:0007669"/>
    <property type="project" value="InterPro"/>
</dbReference>
<dbReference type="EMBL" id="BNJQ01000029">
    <property type="protein sequence ID" value="GHP10349.1"/>
    <property type="molecule type" value="Genomic_DNA"/>
</dbReference>
<dbReference type="SUPFAM" id="SSF47954">
    <property type="entry name" value="Cyclin-like"/>
    <property type="match status" value="2"/>
</dbReference>
<evidence type="ECO:0000313" key="4">
    <source>
        <dbReference type="Proteomes" id="UP000660262"/>
    </source>
</evidence>
<dbReference type="InterPro" id="IPR036915">
    <property type="entry name" value="Cyclin-like_sf"/>
</dbReference>
<organism evidence="3 4">
    <name type="scientific">Pycnococcus provasolii</name>
    <dbReference type="NCBI Taxonomy" id="41880"/>
    <lineage>
        <taxon>Eukaryota</taxon>
        <taxon>Viridiplantae</taxon>
        <taxon>Chlorophyta</taxon>
        <taxon>Pseudoscourfieldiophyceae</taxon>
        <taxon>Pseudoscourfieldiales</taxon>
        <taxon>Pycnococcaceae</taxon>
        <taxon>Pycnococcus</taxon>
    </lineage>
</organism>
<dbReference type="PANTHER" id="PTHR10026">
    <property type="entry name" value="CYCLIN"/>
    <property type="match status" value="1"/>
</dbReference>
<name>A0A830HZU6_9CHLO</name>
<protein>
    <recommendedName>
        <fullName evidence="2">Cyclin-like domain-containing protein</fullName>
    </recommendedName>
</protein>
<comment type="similarity">
    <text evidence="1">Belongs to the cyclin family.</text>
</comment>
<feature type="domain" description="Cyclin-like" evidence="2">
    <location>
        <begin position="51"/>
        <end position="136"/>
    </location>
</feature>
<sequence>MASSFWTSSHSRLLFTAAEIHASNRHDANSATLNPVVSQPTLRRLRAFYASYLFELGRLCKVRARVVFTSIVYLRRFYLHRSFSTDDPRTIAPACLYLASKVEECPVQAKLVAYFAKKISQQTPSEVANWGRAWNGALGDATTNAGERTTAAAGDIDGVVTAAAAAAAAASSHANGTAADDDAQASKLPAPPTAAGAAASQDAACQVLLQPPGVNELLRAEMVVLKQLEAYLIVHHPLRALPSYLQALGIPPEGEGALRVYGVLSDSYRCDVCLMEPPHVLALGAAFLACASACSTSSSTAMRGSPSDAAASEVLREAMPRFEQLEGISVDDFAPFARHMLDYYEGDAAALRTSVCRDALANALGALVPPPTTAL</sequence>
<keyword evidence="4" id="KW-1185">Reference proteome</keyword>
<reference evidence="3" key="1">
    <citation type="submission" date="2020-10" db="EMBL/GenBank/DDBJ databases">
        <title>Unveiling of a novel bifunctional photoreceptor, Dualchrome1, isolated from a cosmopolitan green alga.</title>
        <authorList>
            <person name="Suzuki S."/>
            <person name="Kawachi M."/>
        </authorList>
    </citation>
    <scope>NUCLEOTIDE SEQUENCE</scope>
    <source>
        <strain evidence="3">NIES 2893</strain>
    </source>
</reference>
<evidence type="ECO:0000259" key="2">
    <source>
        <dbReference type="SMART" id="SM00385"/>
    </source>
</evidence>
<accession>A0A830HZU6</accession>
<dbReference type="InterPro" id="IPR013763">
    <property type="entry name" value="Cyclin-like_dom"/>
</dbReference>
<dbReference type="Proteomes" id="UP000660262">
    <property type="component" value="Unassembled WGS sequence"/>
</dbReference>